<accession>A0ABW7ARN1</accession>
<proteinExistence type="predicted"/>
<dbReference type="RefSeq" id="WP_393175489.1">
    <property type="nucleotide sequence ID" value="NZ_JBICRM010000043.1"/>
</dbReference>
<keyword evidence="3" id="KW-1185">Reference proteome</keyword>
<keyword evidence="2" id="KW-0378">Hydrolase</keyword>
<sequence length="261" mass="27452">MPDYRASFDAVIAFSNGGDLTVHGFRVDLPGPDTPKSEIAALFVASLGLLMTDTAELTNVRIFAEPHKGTRGGPSDRSRQDPSSDRAIHNPRSHQGAHNPGKVVELNHLPQEGGTYLEAPYGDLLAIPLSRTVDLPAVVVRVVGAERPAIDVGSLAAFDVRDHAVLLHTGVREGHCLTPAAAGWLVEHGVALVGTDADGLDDGAHEERPARQVLLGAGVPVVDRLTGLDSLPPTGARFTAAPPRLMGVGRVPVRAYARLPA</sequence>
<dbReference type="EMBL" id="JBICRM010000043">
    <property type="protein sequence ID" value="MFG1710072.1"/>
    <property type="molecule type" value="Genomic_DNA"/>
</dbReference>
<dbReference type="Proteomes" id="UP001603978">
    <property type="component" value="Unassembled WGS sequence"/>
</dbReference>
<protein>
    <submittedName>
        <fullName evidence="2">Cyclase family protein</fullName>
        <ecNumber evidence="2">3.5.-.-</ecNumber>
    </submittedName>
</protein>
<organism evidence="2 3">
    <name type="scientific">Nonomuraea marmarensis</name>
    <dbReference type="NCBI Taxonomy" id="3351344"/>
    <lineage>
        <taxon>Bacteria</taxon>
        <taxon>Bacillati</taxon>
        <taxon>Actinomycetota</taxon>
        <taxon>Actinomycetes</taxon>
        <taxon>Streptosporangiales</taxon>
        <taxon>Streptosporangiaceae</taxon>
        <taxon>Nonomuraea</taxon>
    </lineage>
</organism>
<dbReference type="GO" id="GO:0016787">
    <property type="term" value="F:hydrolase activity"/>
    <property type="evidence" value="ECO:0007669"/>
    <property type="project" value="UniProtKB-KW"/>
</dbReference>
<dbReference type="InterPro" id="IPR007325">
    <property type="entry name" value="KFase/CYL"/>
</dbReference>
<dbReference type="SUPFAM" id="SSF102198">
    <property type="entry name" value="Putative cyclase"/>
    <property type="match status" value="1"/>
</dbReference>
<dbReference type="Gene3D" id="3.50.30.50">
    <property type="entry name" value="Putative cyclase"/>
    <property type="match status" value="1"/>
</dbReference>
<gene>
    <name evidence="2" type="ORF">ACFLIM_43585</name>
</gene>
<feature type="compositionally biased region" description="Basic and acidic residues" evidence="1">
    <location>
        <begin position="65"/>
        <end position="88"/>
    </location>
</feature>
<feature type="region of interest" description="Disordered" evidence="1">
    <location>
        <begin position="65"/>
        <end position="101"/>
    </location>
</feature>
<dbReference type="InterPro" id="IPR037175">
    <property type="entry name" value="KFase_sf"/>
</dbReference>
<name>A0ABW7ARN1_9ACTN</name>
<comment type="caution">
    <text evidence="2">The sequence shown here is derived from an EMBL/GenBank/DDBJ whole genome shotgun (WGS) entry which is preliminary data.</text>
</comment>
<evidence type="ECO:0000313" key="2">
    <source>
        <dbReference type="EMBL" id="MFG1710072.1"/>
    </source>
</evidence>
<reference evidence="2 3" key="1">
    <citation type="submission" date="2024-10" db="EMBL/GenBank/DDBJ databases">
        <authorList>
            <person name="Topkara A.R."/>
            <person name="Saygin H."/>
        </authorList>
    </citation>
    <scope>NUCLEOTIDE SEQUENCE [LARGE SCALE GENOMIC DNA]</scope>
    <source>
        <strain evidence="2 3">M3C6</strain>
    </source>
</reference>
<dbReference type="EC" id="3.5.-.-" evidence="2"/>
<evidence type="ECO:0000256" key="1">
    <source>
        <dbReference type="SAM" id="MobiDB-lite"/>
    </source>
</evidence>
<evidence type="ECO:0000313" key="3">
    <source>
        <dbReference type="Proteomes" id="UP001603978"/>
    </source>
</evidence>
<dbReference type="Pfam" id="PF04199">
    <property type="entry name" value="Cyclase"/>
    <property type="match status" value="1"/>
</dbReference>